<reference evidence="3 4" key="1">
    <citation type="submission" date="2020-08" db="EMBL/GenBank/DDBJ databases">
        <title>Genomic Encyclopedia of Type Strains, Phase III (KMG-III): the genomes of soil and plant-associated and newly described type strains.</title>
        <authorList>
            <person name="Whitman W."/>
        </authorList>
    </citation>
    <scope>NUCLEOTIDE SEQUENCE [LARGE SCALE GENOMIC DNA]</scope>
    <source>
        <strain evidence="3 4">CECT 3287</strain>
    </source>
</reference>
<dbReference type="Gene3D" id="3.40.33.10">
    <property type="entry name" value="CAP"/>
    <property type="match status" value="1"/>
</dbReference>
<keyword evidence="4" id="KW-1185">Reference proteome</keyword>
<dbReference type="CDD" id="cd05379">
    <property type="entry name" value="CAP_bacterial"/>
    <property type="match status" value="1"/>
</dbReference>
<accession>A0A7W5AR76</accession>
<organism evidence="3 4">
    <name type="scientific">Actinoplanes campanulatus</name>
    <dbReference type="NCBI Taxonomy" id="113559"/>
    <lineage>
        <taxon>Bacteria</taxon>
        <taxon>Bacillati</taxon>
        <taxon>Actinomycetota</taxon>
        <taxon>Actinomycetes</taxon>
        <taxon>Micromonosporales</taxon>
        <taxon>Micromonosporaceae</taxon>
        <taxon>Actinoplanes</taxon>
    </lineage>
</organism>
<dbReference type="PANTHER" id="PTHR31157:SF1">
    <property type="entry name" value="SCP DOMAIN-CONTAINING PROTEIN"/>
    <property type="match status" value="1"/>
</dbReference>
<evidence type="ECO:0000313" key="3">
    <source>
        <dbReference type="EMBL" id="MBB3100805.1"/>
    </source>
</evidence>
<keyword evidence="1" id="KW-0732">Signal</keyword>
<protein>
    <submittedName>
        <fullName evidence="3">Uncharacterized protein YkwD</fullName>
    </submittedName>
</protein>
<gene>
    <name evidence="3" type="ORF">FHR83_008531</name>
</gene>
<name>A0A7W5AR76_9ACTN</name>
<evidence type="ECO:0000259" key="2">
    <source>
        <dbReference type="Pfam" id="PF00188"/>
    </source>
</evidence>
<dbReference type="InterPro" id="IPR035940">
    <property type="entry name" value="CAP_sf"/>
</dbReference>
<dbReference type="SUPFAM" id="SSF55797">
    <property type="entry name" value="PR-1-like"/>
    <property type="match status" value="1"/>
</dbReference>
<comment type="caution">
    <text evidence="3">The sequence shown here is derived from an EMBL/GenBank/DDBJ whole genome shotgun (WGS) entry which is preliminary data.</text>
</comment>
<proteinExistence type="predicted"/>
<dbReference type="AlphaFoldDB" id="A0A7W5AR76"/>
<dbReference type="PANTHER" id="PTHR31157">
    <property type="entry name" value="SCP DOMAIN-CONTAINING PROTEIN"/>
    <property type="match status" value="1"/>
</dbReference>
<dbReference type="EMBL" id="JACHXF010000029">
    <property type="protein sequence ID" value="MBB3100805.1"/>
    <property type="molecule type" value="Genomic_DNA"/>
</dbReference>
<evidence type="ECO:0000256" key="1">
    <source>
        <dbReference type="SAM" id="SignalP"/>
    </source>
</evidence>
<sequence length="162" mass="17090">MRQLLRRIAVTALIAPVAAGTVMIASPAEAAPAKPNEVALQTEVNRLTNIQRTKHGCPAVKADAKLIKAARGHSAWMARTGKFSHTGAGGSTFIKRVKAAGHSKPSSENIAWGYRTAAATVDGWMNSPGHRANILNCKSKTVGVGVAYAANGTPYYTQDFGY</sequence>
<dbReference type="Proteomes" id="UP000590749">
    <property type="component" value="Unassembled WGS sequence"/>
</dbReference>
<dbReference type="RefSeq" id="WP_229795642.1">
    <property type="nucleotide sequence ID" value="NZ_BMPW01000030.1"/>
</dbReference>
<feature type="signal peptide" evidence="1">
    <location>
        <begin position="1"/>
        <end position="30"/>
    </location>
</feature>
<dbReference type="InterPro" id="IPR014044">
    <property type="entry name" value="CAP_dom"/>
</dbReference>
<feature type="domain" description="SCP" evidence="2">
    <location>
        <begin position="47"/>
        <end position="160"/>
    </location>
</feature>
<evidence type="ECO:0000313" key="4">
    <source>
        <dbReference type="Proteomes" id="UP000590749"/>
    </source>
</evidence>
<dbReference type="Pfam" id="PF00188">
    <property type="entry name" value="CAP"/>
    <property type="match status" value="1"/>
</dbReference>
<feature type="chain" id="PRO_5030562692" evidence="1">
    <location>
        <begin position="31"/>
        <end position="162"/>
    </location>
</feature>